<evidence type="ECO:0000256" key="1">
    <source>
        <dbReference type="ARBA" id="ARBA00004651"/>
    </source>
</evidence>
<feature type="transmembrane region" description="Helical" evidence="8">
    <location>
        <begin position="156"/>
        <end position="173"/>
    </location>
</feature>
<keyword evidence="5 8" id="KW-0812">Transmembrane</keyword>
<name>A0ABW0YLB1_9BACI</name>
<evidence type="ECO:0000256" key="3">
    <source>
        <dbReference type="ARBA" id="ARBA00022448"/>
    </source>
</evidence>
<feature type="transmembrane region" description="Helical" evidence="8">
    <location>
        <begin position="129"/>
        <end position="149"/>
    </location>
</feature>
<evidence type="ECO:0000256" key="7">
    <source>
        <dbReference type="ARBA" id="ARBA00023136"/>
    </source>
</evidence>
<keyword evidence="3 8" id="KW-0813">Transport</keyword>
<dbReference type="RefSeq" id="WP_385939621.1">
    <property type="nucleotide sequence ID" value="NZ_JBHSOZ010000003.1"/>
</dbReference>
<evidence type="ECO:0000256" key="6">
    <source>
        <dbReference type="ARBA" id="ARBA00022989"/>
    </source>
</evidence>
<keyword evidence="6 8" id="KW-1133">Transmembrane helix</keyword>
<keyword evidence="10" id="KW-1185">Reference proteome</keyword>
<dbReference type="EMBL" id="JBHSOZ010000003">
    <property type="protein sequence ID" value="MFC5712466.1"/>
    <property type="molecule type" value="Genomic_DNA"/>
</dbReference>
<feature type="transmembrane region" description="Helical" evidence="8">
    <location>
        <begin position="441"/>
        <end position="464"/>
    </location>
</feature>
<organism evidence="9 10">
    <name type="scientific">Thalassorhabdus alkalitolerans</name>
    <dbReference type="NCBI Taxonomy" id="2282697"/>
    <lineage>
        <taxon>Bacteria</taxon>
        <taxon>Bacillati</taxon>
        <taxon>Bacillota</taxon>
        <taxon>Bacilli</taxon>
        <taxon>Bacillales</taxon>
        <taxon>Bacillaceae</taxon>
        <taxon>Thalassorhabdus</taxon>
    </lineage>
</organism>
<evidence type="ECO:0000313" key="9">
    <source>
        <dbReference type="EMBL" id="MFC5712466.1"/>
    </source>
</evidence>
<evidence type="ECO:0000256" key="2">
    <source>
        <dbReference type="ARBA" id="ARBA00010100"/>
    </source>
</evidence>
<comment type="caution">
    <text evidence="8">Lacks conserved residue(s) required for the propagation of feature annotation.</text>
</comment>
<keyword evidence="7 8" id="KW-0472">Membrane</keyword>
<gene>
    <name evidence="9" type="ORF">ACFPU1_06710</name>
</gene>
<feature type="transmembrane region" description="Helical" evidence="8">
    <location>
        <begin position="560"/>
        <end position="579"/>
    </location>
</feature>
<keyword evidence="4 8" id="KW-1003">Cell membrane</keyword>
<comment type="similarity">
    <text evidence="2 8">Belongs to the lactate permease family.</text>
</comment>
<sequence length="597" mass="63746">MNLLVLSLLAFTPILAVILFLVILNWPAKYAMPISYIVAVVVAFVVWQVPASFIAASTVQGFVIALTLLYIVFGALLLLQTLKESGAIATIRQAFTDITPDRRAQAVIIGFLFGSFLEGAAGFGSPAAVIGPLLFALGFPALAAVLVGLIIQSTPVTFGAVGTPVIVGLQTGIDAPNVNAAVEAMGISYTDYVMQIGMQAAFIHGTIGLLIPLFLSCIITKFFGKNRSFREGLGIWKFALFASIMFTLPYVFVAMYIGPELPSVIGGLVALAIVMFTAKKGFLLPEEKWDFPPKKEWNEEWTGSVTADADKLRPGMSMIKAWIPYVLVAAILAMTRLVESVTQFLTAQEITFANMFGTDVSETVEVLYSPGSVFIAVSLLVIFLHRMKMEEVKRAWTEAGKTMIKAAGALIFAVPMVRVLINSETNESGLESIPLVLAEGVSSIAGTAWPLIAPWIGALGAFVAGSNTISNMMFALFQWGVADNIGVSQGLIVAMQAVGGAAGNMVTVHNVVAAAATVGLIGKEGLIIRKTIIPLTYYLLMAGLMATAIIAFSFLNVMTVYASAVILCVVLMVSIRSKSSKASMKKGRRQEEKKIEA</sequence>
<feature type="transmembrane region" description="Helical" evidence="8">
    <location>
        <begin position="235"/>
        <end position="255"/>
    </location>
</feature>
<feature type="transmembrane region" description="Helical" evidence="8">
    <location>
        <begin position="366"/>
        <end position="384"/>
    </location>
</feature>
<feature type="transmembrane region" description="Helical" evidence="8">
    <location>
        <begin position="201"/>
        <end position="223"/>
    </location>
</feature>
<protein>
    <recommendedName>
        <fullName evidence="8">L-lactate permease</fullName>
    </recommendedName>
</protein>
<evidence type="ECO:0000256" key="4">
    <source>
        <dbReference type="ARBA" id="ARBA00022475"/>
    </source>
</evidence>
<feature type="transmembrane region" description="Helical" evidence="8">
    <location>
        <begin position="62"/>
        <end position="82"/>
    </location>
</feature>
<proteinExistence type="inferred from homology"/>
<feature type="transmembrane region" description="Helical" evidence="8">
    <location>
        <begin position="261"/>
        <end position="278"/>
    </location>
</feature>
<feature type="transmembrane region" description="Helical" evidence="8">
    <location>
        <begin position="404"/>
        <end position="421"/>
    </location>
</feature>
<feature type="transmembrane region" description="Helical" evidence="8">
    <location>
        <begin position="535"/>
        <end position="554"/>
    </location>
</feature>
<comment type="subcellular location">
    <subcellularLocation>
        <location evidence="1 8">Cell membrane</location>
        <topology evidence="1 8">Multi-pass membrane protein</topology>
    </subcellularLocation>
</comment>
<dbReference type="PANTHER" id="PTHR30003">
    <property type="entry name" value="L-LACTATE PERMEASE"/>
    <property type="match status" value="1"/>
</dbReference>
<accession>A0ABW0YLB1</accession>
<feature type="transmembrane region" description="Helical" evidence="8">
    <location>
        <begin position="36"/>
        <end position="56"/>
    </location>
</feature>
<evidence type="ECO:0000313" key="10">
    <source>
        <dbReference type="Proteomes" id="UP001596142"/>
    </source>
</evidence>
<comment type="caution">
    <text evidence="9">The sequence shown here is derived from an EMBL/GenBank/DDBJ whole genome shotgun (WGS) entry which is preliminary data.</text>
</comment>
<evidence type="ECO:0000256" key="5">
    <source>
        <dbReference type="ARBA" id="ARBA00022692"/>
    </source>
</evidence>
<feature type="transmembrane region" description="Helical" evidence="8">
    <location>
        <begin position="103"/>
        <end position="123"/>
    </location>
</feature>
<dbReference type="InterPro" id="IPR003804">
    <property type="entry name" value="Lactate_perm"/>
</dbReference>
<reference evidence="10" key="1">
    <citation type="journal article" date="2019" name="Int. J. Syst. Evol. Microbiol.">
        <title>The Global Catalogue of Microorganisms (GCM) 10K type strain sequencing project: providing services to taxonomists for standard genome sequencing and annotation.</title>
        <authorList>
            <consortium name="The Broad Institute Genomics Platform"/>
            <consortium name="The Broad Institute Genome Sequencing Center for Infectious Disease"/>
            <person name="Wu L."/>
            <person name="Ma J."/>
        </authorList>
    </citation>
    <scope>NUCLEOTIDE SEQUENCE [LARGE SCALE GENOMIC DNA]</scope>
    <source>
        <strain evidence="10">CECT 7184</strain>
    </source>
</reference>
<dbReference type="Proteomes" id="UP001596142">
    <property type="component" value="Unassembled WGS sequence"/>
</dbReference>
<feature type="transmembrane region" description="Helical" evidence="8">
    <location>
        <begin position="6"/>
        <end position="24"/>
    </location>
</feature>
<dbReference type="NCBIfam" id="TIGR00795">
    <property type="entry name" value="lctP"/>
    <property type="match status" value="1"/>
</dbReference>
<evidence type="ECO:0000256" key="8">
    <source>
        <dbReference type="RuleBase" id="RU365092"/>
    </source>
</evidence>
<dbReference type="PANTHER" id="PTHR30003:SF0">
    <property type="entry name" value="GLYCOLATE PERMEASE GLCA-RELATED"/>
    <property type="match status" value="1"/>
</dbReference>
<comment type="function">
    <text evidence="8">Uptake of L-lactate across the membrane. Can also transport D-lactate and glycolate.</text>
</comment>
<feature type="transmembrane region" description="Helical" evidence="8">
    <location>
        <begin position="322"/>
        <end position="346"/>
    </location>
</feature>
<dbReference type="Pfam" id="PF02652">
    <property type="entry name" value="Lactate_perm"/>
    <property type="match status" value="1"/>
</dbReference>